<evidence type="ECO:0000256" key="1">
    <source>
        <dbReference type="ARBA" id="ARBA00022527"/>
    </source>
</evidence>
<dbReference type="Gene3D" id="1.10.510.10">
    <property type="entry name" value="Transferase(Phosphotransferase) domain 1"/>
    <property type="match status" value="1"/>
</dbReference>
<reference evidence="7" key="1">
    <citation type="journal article" date="2011" name="PLoS Biol.">
        <title>Gene gain and loss during evolution of obligate parasitism in the white rust pathogen of Arabidopsis thaliana.</title>
        <authorList>
            <person name="Kemen E."/>
            <person name="Gardiner A."/>
            <person name="Schultz-Larsen T."/>
            <person name="Kemen A.C."/>
            <person name="Balmuth A.L."/>
            <person name="Robert-Seilaniantz A."/>
            <person name="Bailey K."/>
            <person name="Holub E."/>
            <person name="Studholme D.J."/>
            <person name="Maclean D."/>
            <person name="Jones J.D."/>
        </authorList>
    </citation>
    <scope>NUCLEOTIDE SEQUENCE</scope>
</reference>
<keyword evidence="2" id="KW-0808">Transferase</keyword>
<dbReference type="PROSITE" id="PS50011">
    <property type="entry name" value="PROTEIN_KINASE_DOM"/>
    <property type="match status" value="1"/>
</dbReference>
<accession>F0W3C5</accession>
<dbReference type="InterPro" id="IPR011009">
    <property type="entry name" value="Kinase-like_dom_sf"/>
</dbReference>
<dbReference type="InterPro" id="IPR000719">
    <property type="entry name" value="Prot_kinase_dom"/>
</dbReference>
<reference evidence="7" key="2">
    <citation type="submission" date="2011-02" db="EMBL/GenBank/DDBJ databases">
        <authorList>
            <person name="MacLean D."/>
        </authorList>
    </citation>
    <scope>NUCLEOTIDE SEQUENCE</scope>
</reference>
<dbReference type="GO" id="GO:0005524">
    <property type="term" value="F:ATP binding"/>
    <property type="evidence" value="ECO:0007669"/>
    <property type="project" value="UniProtKB-KW"/>
</dbReference>
<dbReference type="GO" id="GO:0004674">
    <property type="term" value="F:protein serine/threonine kinase activity"/>
    <property type="evidence" value="ECO:0007669"/>
    <property type="project" value="UniProtKB-KW"/>
</dbReference>
<keyword evidence="4 7" id="KW-0418">Kinase</keyword>
<protein>
    <submittedName>
        <fullName evidence="7">Protein kinase putative</fullName>
    </submittedName>
</protein>
<dbReference type="Pfam" id="PF00069">
    <property type="entry name" value="Pkinase"/>
    <property type="match status" value="1"/>
</dbReference>
<evidence type="ECO:0000256" key="4">
    <source>
        <dbReference type="ARBA" id="ARBA00022777"/>
    </source>
</evidence>
<evidence type="ECO:0000256" key="3">
    <source>
        <dbReference type="ARBA" id="ARBA00022741"/>
    </source>
</evidence>
<dbReference type="GO" id="GO:0005634">
    <property type="term" value="C:nucleus"/>
    <property type="evidence" value="ECO:0007669"/>
    <property type="project" value="TreeGrafter"/>
</dbReference>
<evidence type="ECO:0000313" key="7">
    <source>
        <dbReference type="EMBL" id="CCA15568.1"/>
    </source>
</evidence>
<dbReference type="EMBL" id="FR824057">
    <property type="protein sequence ID" value="CCA15568.1"/>
    <property type="molecule type" value="Genomic_DNA"/>
</dbReference>
<name>F0W3C5_9STRA</name>
<keyword evidence="1" id="KW-0723">Serine/threonine-protein kinase</keyword>
<organism evidence="7">
    <name type="scientific">Albugo laibachii Nc14</name>
    <dbReference type="NCBI Taxonomy" id="890382"/>
    <lineage>
        <taxon>Eukaryota</taxon>
        <taxon>Sar</taxon>
        <taxon>Stramenopiles</taxon>
        <taxon>Oomycota</taxon>
        <taxon>Peronosporomycetes</taxon>
        <taxon>Albuginales</taxon>
        <taxon>Albuginaceae</taxon>
        <taxon>Albugo</taxon>
    </lineage>
</organism>
<dbReference type="PANTHER" id="PTHR24345:SF91">
    <property type="entry name" value="SERINE_THREONINE-PROTEIN KINASE PLK4"/>
    <property type="match status" value="1"/>
</dbReference>
<proteinExistence type="predicted"/>
<keyword evidence="5" id="KW-0067">ATP-binding</keyword>
<feature type="domain" description="Protein kinase" evidence="6">
    <location>
        <begin position="1"/>
        <end position="294"/>
    </location>
</feature>
<evidence type="ECO:0000259" key="6">
    <source>
        <dbReference type="PROSITE" id="PS50011"/>
    </source>
</evidence>
<dbReference type="AlphaFoldDB" id="F0W3C5"/>
<dbReference type="HOGENOM" id="CLU_053436_0_0_1"/>
<gene>
    <name evidence="7" type="primary">AlNc14C12G1502</name>
    <name evidence="7" type="ORF">ALNC14_017110</name>
</gene>
<dbReference type="SUPFAM" id="SSF56112">
    <property type="entry name" value="Protein kinase-like (PK-like)"/>
    <property type="match status" value="1"/>
</dbReference>
<dbReference type="PANTHER" id="PTHR24345">
    <property type="entry name" value="SERINE/THREONINE-PROTEIN KINASE PLK"/>
    <property type="match status" value="1"/>
</dbReference>
<evidence type="ECO:0000256" key="5">
    <source>
        <dbReference type="ARBA" id="ARBA00022840"/>
    </source>
</evidence>
<keyword evidence="3" id="KW-0547">Nucleotide-binding</keyword>
<sequence>MMSTEYFVKRSLHMRDSGAQCVDVVGCVTDPNLQLADKHTDVIASESLRHAALRELDVYLTINDMILANPTEAKAKGASAFPKFHGYYLRKHRLHLIHEFCEEGDLITVFENQSSVFSENRTERQIRHIFTQICKGLSFLHTMCGIAHLDLSLENVLLTESGNIRICDFGHSERIGRSAMSDEARKLWPKSIGKRAYAAPELHEDCSVDGEKVDAWSLGVILYILVTRVSLFQVATVEDLTFCHMIKYGSKCALKRTGHLDTVSPLLVDLIASLLVIDPTERMTVDSALRHPWITSYNTKRSIVRRTPARRRLLSSSSFQPRCALQLKQASEGNRSRSCSESNEDTSIAKRDRSCGMTRHSYGAVLCV</sequence>
<evidence type="ECO:0000256" key="2">
    <source>
        <dbReference type="ARBA" id="ARBA00022679"/>
    </source>
</evidence>